<evidence type="ECO:0000313" key="2">
    <source>
        <dbReference type="Proteomes" id="UP000253816"/>
    </source>
</evidence>
<dbReference type="AlphaFoldDB" id="A0A369KES6"/>
<organism evidence="1 2">
    <name type="scientific">Candidatus Similichlamydia laticola</name>
    <dbReference type="NCBI Taxonomy" id="2170265"/>
    <lineage>
        <taxon>Bacteria</taxon>
        <taxon>Pseudomonadati</taxon>
        <taxon>Chlamydiota</taxon>
        <taxon>Chlamydiia</taxon>
        <taxon>Parachlamydiales</taxon>
        <taxon>Candidatus Parilichlamydiaceae</taxon>
        <taxon>Candidatus Similichlamydia</taxon>
    </lineage>
</organism>
<evidence type="ECO:0000313" key="1">
    <source>
        <dbReference type="EMBL" id="RDB31195.1"/>
    </source>
</evidence>
<keyword evidence="2" id="KW-1185">Reference proteome</keyword>
<proteinExistence type="predicted"/>
<gene>
    <name evidence="1" type="ORF">HAT2_00675</name>
</gene>
<reference evidence="1 2" key="1">
    <citation type="submission" date="2018-07" db="EMBL/GenBank/DDBJ databases">
        <title>Comparative genomics of the Candidatus Parilichlamydiaceae reveals evidence of convergent evolution and genome reduction in the phylum Chlamydiae.</title>
        <authorList>
            <person name="Taylor-Brown A."/>
            <person name="Polkinghorne A."/>
        </authorList>
    </citation>
    <scope>NUCLEOTIDE SEQUENCE [LARGE SCALE GENOMIC DNA]</scope>
    <source>
        <strain evidence="1 2">Hat2</strain>
    </source>
</reference>
<protein>
    <submittedName>
        <fullName evidence="1">Uncharacterized protein</fullName>
    </submittedName>
</protein>
<comment type="caution">
    <text evidence="1">The sequence shown here is derived from an EMBL/GenBank/DDBJ whole genome shotgun (WGS) entry which is preliminary data.</text>
</comment>
<dbReference type="EMBL" id="QQBG01000026">
    <property type="protein sequence ID" value="RDB31195.1"/>
    <property type="molecule type" value="Genomic_DNA"/>
</dbReference>
<dbReference type="Proteomes" id="UP000253816">
    <property type="component" value="Unassembled WGS sequence"/>
</dbReference>
<accession>A0A369KES6</accession>
<name>A0A369KES6_9BACT</name>
<sequence>MLSAHVLIGFGKEACLPEERLYHFRYFFFGNRQRSDCSK</sequence>